<dbReference type="Proteomes" id="UP000002432">
    <property type="component" value="Chromosome"/>
</dbReference>
<dbReference type="EMBL" id="CP000360">
    <property type="protein sequence ID" value="ABF41345.1"/>
    <property type="molecule type" value="Genomic_DNA"/>
</dbReference>
<sequence>MAIVVIGGHSRDVGKTSVVAGLIAALPERHWLAMKITQYGHGVCSANGEPCDCVTADHSLAVSEEHNRAGDTDTSRFLVAGAERVLWVRTQQGMLAEAMPRVRAEIAKAENVIIESNSVMKFIRPALYIAVLDPTRADFKSSAREYLDRADAILMRSGEGQVEWKNVSLKPAQGRPVFEFKPPEYVPEAFAEFVRDQLEIPS</sequence>
<gene>
    <name evidence="1" type="ordered locus">Acid345_2344</name>
</gene>
<dbReference type="RefSeq" id="WP_011523146.1">
    <property type="nucleotide sequence ID" value="NC_008009.1"/>
</dbReference>
<reference evidence="1 2" key="1">
    <citation type="journal article" date="2009" name="Appl. Environ. Microbiol.">
        <title>Three genomes from the phylum Acidobacteria provide insight into the lifestyles of these microorganisms in soils.</title>
        <authorList>
            <person name="Ward N.L."/>
            <person name="Challacombe J.F."/>
            <person name="Janssen P.H."/>
            <person name="Henrissat B."/>
            <person name="Coutinho P.M."/>
            <person name="Wu M."/>
            <person name="Xie G."/>
            <person name="Haft D.H."/>
            <person name="Sait M."/>
            <person name="Badger J."/>
            <person name="Barabote R.D."/>
            <person name="Bradley B."/>
            <person name="Brettin T.S."/>
            <person name="Brinkac L.M."/>
            <person name="Bruce D."/>
            <person name="Creasy T."/>
            <person name="Daugherty S.C."/>
            <person name="Davidsen T.M."/>
            <person name="DeBoy R.T."/>
            <person name="Detter J.C."/>
            <person name="Dodson R.J."/>
            <person name="Durkin A.S."/>
            <person name="Ganapathy A."/>
            <person name="Gwinn-Giglio M."/>
            <person name="Han C.S."/>
            <person name="Khouri H."/>
            <person name="Kiss H."/>
            <person name="Kothari S.P."/>
            <person name="Madupu R."/>
            <person name="Nelson K.E."/>
            <person name="Nelson W.C."/>
            <person name="Paulsen I."/>
            <person name="Penn K."/>
            <person name="Ren Q."/>
            <person name="Rosovitz M.J."/>
            <person name="Selengut J.D."/>
            <person name="Shrivastava S."/>
            <person name="Sullivan S.A."/>
            <person name="Tapia R."/>
            <person name="Thompson L.S."/>
            <person name="Watkins K.L."/>
            <person name="Yang Q."/>
            <person name="Yu C."/>
            <person name="Zafar N."/>
            <person name="Zhou L."/>
            <person name="Kuske C.R."/>
        </authorList>
    </citation>
    <scope>NUCLEOTIDE SEQUENCE [LARGE SCALE GENOMIC DNA]</scope>
    <source>
        <strain evidence="1 2">Ellin345</strain>
    </source>
</reference>
<dbReference type="STRING" id="204669.Acid345_2344"/>
<dbReference type="eggNOG" id="ENOG502ZCDB">
    <property type="taxonomic scope" value="Bacteria"/>
</dbReference>
<accession>Q1IP55</accession>
<keyword evidence="2" id="KW-1185">Reference proteome</keyword>
<evidence type="ECO:0000313" key="2">
    <source>
        <dbReference type="Proteomes" id="UP000002432"/>
    </source>
</evidence>
<dbReference type="EnsemblBacteria" id="ABF41345">
    <property type="protein sequence ID" value="ABF41345"/>
    <property type="gene ID" value="Acid345_2344"/>
</dbReference>
<dbReference type="AlphaFoldDB" id="Q1IP55"/>
<name>Q1IP55_KORVE</name>
<proteinExistence type="predicted"/>
<dbReference type="HOGENOM" id="CLU_1288363_0_0_0"/>
<organism evidence="1 2">
    <name type="scientific">Koribacter versatilis (strain Ellin345)</name>
    <dbReference type="NCBI Taxonomy" id="204669"/>
    <lineage>
        <taxon>Bacteria</taxon>
        <taxon>Pseudomonadati</taxon>
        <taxon>Acidobacteriota</taxon>
        <taxon>Terriglobia</taxon>
        <taxon>Terriglobales</taxon>
        <taxon>Candidatus Korobacteraceae</taxon>
        <taxon>Candidatus Korobacter</taxon>
    </lineage>
</organism>
<evidence type="ECO:0008006" key="3">
    <source>
        <dbReference type="Google" id="ProtNLM"/>
    </source>
</evidence>
<dbReference type="KEGG" id="aba:Acid345_2344"/>
<dbReference type="Gene3D" id="3.40.50.300">
    <property type="entry name" value="P-loop containing nucleotide triphosphate hydrolases"/>
    <property type="match status" value="1"/>
</dbReference>
<dbReference type="OrthoDB" id="114198at2"/>
<evidence type="ECO:0000313" key="1">
    <source>
        <dbReference type="EMBL" id="ABF41345.1"/>
    </source>
</evidence>
<protein>
    <recommendedName>
        <fullName evidence="3">Molybdopterin-guanine dinucleotide biosynthesis protein B</fullName>
    </recommendedName>
</protein>
<dbReference type="InterPro" id="IPR027417">
    <property type="entry name" value="P-loop_NTPase"/>
</dbReference>